<protein>
    <recommendedName>
        <fullName evidence="3">Lipocalin-like domain-containing protein</fullName>
    </recommendedName>
</protein>
<dbReference type="RefSeq" id="WP_311387084.1">
    <property type="nucleotide sequence ID" value="NZ_JAVRHU010000001.1"/>
</dbReference>
<sequence>MTQSCLTIVAFIMFMGFCFGQDELNESFLDGCWSTYSFFGNGVSSKLTRCELGNGNVVVNFNKNGTYWMRSKNINRPQRCGNYLVKKINVSGNYKLNVESKTLFLYNTKGKLIHSWSLDSTFDN</sequence>
<evidence type="ECO:0008006" key="3">
    <source>
        <dbReference type="Google" id="ProtNLM"/>
    </source>
</evidence>
<name>A0ABU3BF74_9FLAO</name>
<evidence type="ECO:0000313" key="2">
    <source>
        <dbReference type="Proteomes" id="UP001250662"/>
    </source>
</evidence>
<organism evidence="1 2">
    <name type="scientific">Croceitalea vernalis</name>
    <dbReference type="NCBI Taxonomy" id="3075599"/>
    <lineage>
        <taxon>Bacteria</taxon>
        <taxon>Pseudomonadati</taxon>
        <taxon>Bacteroidota</taxon>
        <taxon>Flavobacteriia</taxon>
        <taxon>Flavobacteriales</taxon>
        <taxon>Flavobacteriaceae</taxon>
        <taxon>Croceitalea</taxon>
    </lineage>
</organism>
<proteinExistence type="predicted"/>
<keyword evidence="2" id="KW-1185">Reference proteome</keyword>
<accession>A0ABU3BF74</accession>
<dbReference type="Proteomes" id="UP001250662">
    <property type="component" value="Unassembled WGS sequence"/>
</dbReference>
<dbReference type="EMBL" id="JAVRHU010000001">
    <property type="protein sequence ID" value="MDT0620822.1"/>
    <property type="molecule type" value="Genomic_DNA"/>
</dbReference>
<evidence type="ECO:0000313" key="1">
    <source>
        <dbReference type="EMBL" id="MDT0620822.1"/>
    </source>
</evidence>
<reference evidence="1 2" key="1">
    <citation type="submission" date="2023-09" db="EMBL/GenBank/DDBJ databases">
        <authorList>
            <person name="Rey-Velasco X."/>
        </authorList>
    </citation>
    <scope>NUCLEOTIDE SEQUENCE [LARGE SCALE GENOMIC DNA]</scope>
    <source>
        <strain evidence="1 2">P007</strain>
    </source>
</reference>
<comment type="caution">
    <text evidence="1">The sequence shown here is derived from an EMBL/GenBank/DDBJ whole genome shotgun (WGS) entry which is preliminary data.</text>
</comment>
<gene>
    <name evidence="1" type="ORF">RM520_04240</name>
</gene>